<sequence length="155" mass="17445">MSGFLPAWLFRALAPMAHKLRHRWRIWLGQPLHGATMIARDMEDRILFVRHTYGPEGWFLPGGGIARGESPRDAAIRELREETGCRAEGVRALGELTETVSGSQHTAHVFSCLTRDAPVPDRREIAEARFFPVHSLPVPMTAHTRARLSLWSSRG</sequence>
<evidence type="ECO:0000256" key="1">
    <source>
        <dbReference type="ARBA" id="ARBA00001946"/>
    </source>
</evidence>
<dbReference type="InterPro" id="IPR000086">
    <property type="entry name" value="NUDIX_hydrolase_dom"/>
</dbReference>
<dbReference type="PROSITE" id="PS00893">
    <property type="entry name" value="NUDIX_BOX"/>
    <property type="match status" value="1"/>
</dbReference>
<keyword evidence="6" id="KW-1185">Reference proteome</keyword>
<dbReference type="Pfam" id="PF00293">
    <property type="entry name" value="NUDIX"/>
    <property type="match status" value="1"/>
</dbReference>
<dbReference type="PANTHER" id="PTHR43046:SF14">
    <property type="entry name" value="MUTT_NUDIX FAMILY PROTEIN"/>
    <property type="match status" value="1"/>
</dbReference>
<evidence type="ECO:0000259" key="4">
    <source>
        <dbReference type="Pfam" id="PF00293"/>
    </source>
</evidence>
<dbReference type="InterPro" id="IPR015797">
    <property type="entry name" value="NUDIX_hydrolase-like_dom_sf"/>
</dbReference>
<comment type="cofactor">
    <cofactor evidence="1">
        <name>Mg(2+)</name>
        <dbReference type="ChEBI" id="CHEBI:18420"/>
    </cofactor>
</comment>
<name>A0ABY5T0K7_9SPHN</name>
<comment type="similarity">
    <text evidence="3">Belongs to the Nudix hydrolase family.</text>
</comment>
<proteinExistence type="inferred from homology"/>
<dbReference type="InterPro" id="IPR020084">
    <property type="entry name" value="NUDIX_hydrolase_CS"/>
</dbReference>
<dbReference type="PRINTS" id="PR00502">
    <property type="entry name" value="NUDIXFAMILY"/>
</dbReference>
<keyword evidence="2 3" id="KW-0378">Hydrolase</keyword>
<dbReference type="EMBL" id="CP092471">
    <property type="protein sequence ID" value="UVI40337.1"/>
    <property type="molecule type" value="Genomic_DNA"/>
</dbReference>
<dbReference type="InterPro" id="IPR020476">
    <property type="entry name" value="Nudix_hydrolase"/>
</dbReference>
<evidence type="ECO:0000313" key="5">
    <source>
        <dbReference type="EMBL" id="UVI40337.1"/>
    </source>
</evidence>
<evidence type="ECO:0000313" key="6">
    <source>
        <dbReference type="Proteomes" id="UP001065265"/>
    </source>
</evidence>
<organism evidence="5 6">
    <name type="scientific">Qipengyuania spongiae</name>
    <dbReference type="NCBI Taxonomy" id="2909673"/>
    <lineage>
        <taxon>Bacteria</taxon>
        <taxon>Pseudomonadati</taxon>
        <taxon>Pseudomonadota</taxon>
        <taxon>Alphaproteobacteria</taxon>
        <taxon>Sphingomonadales</taxon>
        <taxon>Erythrobacteraceae</taxon>
        <taxon>Qipengyuania</taxon>
    </lineage>
</organism>
<dbReference type="SUPFAM" id="SSF55811">
    <property type="entry name" value="Nudix"/>
    <property type="match status" value="1"/>
</dbReference>
<dbReference type="Proteomes" id="UP001065265">
    <property type="component" value="Chromosome"/>
</dbReference>
<evidence type="ECO:0000256" key="2">
    <source>
        <dbReference type="ARBA" id="ARBA00022801"/>
    </source>
</evidence>
<dbReference type="PANTHER" id="PTHR43046">
    <property type="entry name" value="GDP-MANNOSE MANNOSYL HYDROLASE"/>
    <property type="match status" value="1"/>
</dbReference>
<protein>
    <submittedName>
        <fullName evidence="5">NUDIX domain-containing protein</fullName>
    </submittedName>
</protein>
<reference evidence="5" key="1">
    <citation type="submission" date="2022-02" db="EMBL/GenBank/DDBJ databases">
        <title>Qipengyuania spongiae sp. nov., isolated from marine sponge.</title>
        <authorList>
            <person name="Li Z."/>
            <person name="Zhang M."/>
        </authorList>
    </citation>
    <scope>NUCLEOTIDE SEQUENCE</scope>
    <source>
        <strain evidence="5">PHS-Z21</strain>
    </source>
</reference>
<dbReference type="RefSeq" id="WP_265560514.1">
    <property type="nucleotide sequence ID" value="NZ_CP092471.1"/>
</dbReference>
<evidence type="ECO:0000256" key="3">
    <source>
        <dbReference type="RuleBase" id="RU003476"/>
    </source>
</evidence>
<accession>A0ABY5T0K7</accession>
<feature type="domain" description="Nudix hydrolase" evidence="4">
    <location>
        <begin position="35"/>
        <end position="146"/>
    </location>
</feature>
<gene>
    <name evidence="5" type="ORF">L1F33_05185</name>
</gene>
<dbReference type="Gene3D" id="3.90.79.10">
    <property type="entry name" value="Nucleoside Triphosphate Pyrophosphohydrolase"/>
    <property type="match status" value="1"/>
</dbReference>